<dbReference type="AlphaFoldDB" id="A0A4Z0PTL5"/>
<evidence type="ECO:0000313" key="4">
    <source>
        <dbReference type="Proteomes" id="UP000297739"/>
    </source>
</evidence>
<accession>A0A4Z0PTL5</accession>
<comment type="caution">
    <text evidence="3">The sequence shown here is derived from an EMBL/GenBank/DDBJ whole genome shotgun (WGS) entry which is preliminary data.</text>
</comment>
<dbReference type="EMBL" id="SRLD01000003">
    <property type="protein sequence ID" value="TGE19742.1"/>
    <property type="molecule type" value="Genomic_DNA"/>
</dbReference>
<name>A0A4Z0PTL5_9BACT</name>
<keyword evidence="2" id="KW-0732">Signal</keyword>
<sequence>MKTLSLLLLAAFLSVDSAEIVAAPAATVLSDSTTLTASTFPIFGTDASKRRKRKKKRPAYRRRLGSHAARAVVPTAA</sequence>
<proteinExistence type="predicted"/>
<feature type="compositionally biased region" description="Basic residues" evidence="1">
    <location>
        <begin position="49"/>
        <end position="65"/>
    </location>
</feature>
<evidence type="ECO:0000256" key="1">
    <source>
        <dbReference type="SAM" id="MobiDB-lite"/>
    </source>
</evidence>
<keyword evidence="4" id="KW-1185">Reference proteome</keyword>
<reference evidence="3 4" key="1">
    <citation type="submission" date="2019-04" db="EMBL/GenBank/DDBJ databases">
        <authorList>
            <person name="Feng G."/>
            <person name="Zhang J."/>
            <person name="Zhu H."/>
        </authorList>
    </citation>
    <scope>NUCLEOTIDE SEQUENCE [LARGE SCALE GENOMIC DNA]</scope>
    <source>
        <strain evidence="3 4">JCM 17223</strain>
    </source>
</reference>
<dbReference type="RefSeq" id="WP_135496230.1">
    <property type="nucleotide sequence ID" value="NZ_SRLD01000003.1"/>
</dbReference>
<dbReference type="Proteomes" id="UP000297739">
    <property type="component" value="Unassembled WGS sequence"/>
</dbReference>
<feature type="signal peptide" evidence="2">
    <location>
        <begin position="1"/>
        <end position="22"/>
    </location>
</feature>
<organism evidence="3 4">
    <name type="scientific">Hymenobacter elongatus</name>
    <dbReference type="NCBI Taxonomy" id="877208"/>
    <lineage>
        <taxon>Bacteria</taxon>
        <taxon>Pseudomonadati</taxon>
        <taxon>Bacteroidota</taxon>
        <taxon>Cytophagia</taxon>
        <taxon>Cytophagales</taxon>
        <taxon>Hymenobacteraceae</taxon>
        <taxon>Hymenobacter</taxon>
    </lineage>
</organism>
<evidence type="ECO:0000256" key="2">
    <source>
        <dbReference type="SAM" id="SignalP"/>
    </source>
</evidence>
<feature type="chain" id="PRO_5021303959" evidence="2">
    <location>
        <begin position="23"/>
        <end position="77"/>
    </location>
</feature>
<gene>
    <name evidence="3" type="ORF">E5J99_02990</name>
</gene>
<protein>
    <submittedName>
        <fullName evidence="3">Uncharacterized protein</fullName>
    </submittedName>
</protein>
<feature type="region of interest" description="Disordered" evidence="1">
    <location>
        <begin position="47"/>
        <end position="77"/>
    </location>
</feature>
<evidence type="ECO:0000313" key="3">
    <source>
        <dbReference type="EMBL" id="TGE19742.1"/>
    </source>
</evidence>